<dbReference type="GO" id="GO:0010045">
    <property type="term" value="P:response to nickel cation"/>
    <property type="evidence" value="ECO:0007669"/>
    <property type="project" value="TreeGrafter"/>
</dbReference>
<dbReference type="EMBL" id="QZEY01000003">
    <property type="protein sequence ID" value="RJL33389.1"/>
    <property type="molecule type" value="Genomic_DNA"/>
</dbReference>
<dbReference type="GO" id="GO:0006824">
    <property type="term" value="P:cobalt ion transport"/>
    <property type="evidence" value="ECO:0007669"/>
    <property type="project" value="UniProtKB-KW"/>
</dbReference>
<dbReference type="AlphaFoldDB" id="A0A3A4AYB8"/>
<keyword evidence="1" id="KW-0472">Membrane</keyword>
<feature type="transmembrane region" description="Helical" evidence="1">
    <location>
        <begin position="128"/>
        <end position="152"/>
    </location>
</feature>
<proteinExistence type="predicted"/>
<dbReference type="OrthoDB" id="271709at2"/>
<reference evidence="2 3" key="1">
    <citation type="submission" date="2018-09" db="EMBL/GenBank/DDBJ databases">
        <title>YIM 75507 draft genome.</title>
        <authorList>
            <person name="Tang S."/>
            <person name="Feng Y."/>
        </authorList>
    </citation>
    <scope>NUCLEOTIDE SEQUENCE [LARGE SCALE GENOMIC DNA]</scope>
    <source>
        <strain evidence="2 3">YIM 75507</strain>
    </source>
</reference>
<keyword evidence="1" id="KW-1133">Transmembrane helix</keyword>
<dbReference type="PANTHER" id="PTHR40659:SF1">
    <property type="entry name" value="NICKEL_COBALT EFFLUX SYSTEM RCNA"/>
    <property type="match status" value="1"/>
</dbReference>
<evidence type="ECO:0000313" key="2">
    <source>
        <dbReference type="EMBL" id="RJL33389.1"/>
    </source>
</evidence>
<sequence length="200" mass="20364">MGDGVRLARPAVPAVSPTDELRRYPADPFAEPLDQRAVTLRTGPGPAEGAAVPGPPDAGWPGRAFAALDRAFTGLVGVDRLTLPAAPAAVLPAVVLGAGHAVMPGHGKTVMAAYLAGRRGRRRDALTVGLTVTFTHTAGVLLAGLALTLFSGLAGETLIAWLGAASGLLIAAIGAALLRPALRARSPACRPSPRSRRPSR</sequence>
<dbReference type="GO" id="GO:0005886">
    <property type="term" value="C:plasma membrane"/>
    <property type="evidence" value="ECO:0007669"/>
    <property type="project" value="UniProtKB-SubCell"/>
</dbReference>
<dbReference type="Proteomes" id="UP000265768">
    <property type="component" value="Unassembled WGS sequence"/>
</dbReference>
<protein>
    <recommendedName>
        <fullName evidence="4">Nickel/cobalt efflux system</fullName>
    </recommendedName>
</protein>
<feature type="transmembrane region" description="Helical" evidence="1">
    <location>
        <begin position="158"/>
        <end position="178"/>
    </location>
</feature>
<comment type="caution">
    <text evidence="2">The sequence shown here is derived from an EMBL/GenBank/DDBJ whole genome shotgun (WGS) entry which is preliminary data.</text>
</comment>
<organism evidence="2 3">
    <name type="scientific">Bailinhaonella thermotolerans</name>
    <dbReference type="NCBI Taxonomy" id="1070861"/>
    <lineage>
        <taxon>Bacteria</taxon>
        <taxon>Bacillati</taxon>
        <taxon>Actinomycetota</taxon>
        <taxon>Actinomycetes</taxon>
        <taxon>Streptosporangiales</taxon>
        <taxon>Streptosporangiaceae</taxon>
        <taxon>Bailinhaonella</taxon>
    </lineage>
</organism>
<keyword evidence="1" id="KW-0812">Transmembrane</keyword>
<evidence type="ECO:0000313" key="3">
    <source>
        <dbReference type="Proteomes" id="UP000265768"/>
    </source>
</evidence>
<accession>A0A3A4AYB8</accession>
<dbReference type="GO" id="GO:0032025">
    <property type="term" value="P:response to cobalt ion"/>
    <property type="evidence" value="ECO:0007669"/>
    <property type="project" value="TreeGrafter"/>
</dbReference>
<dbReference type="GO" id="GO:0015099">
    <property type="term" value="F:nickel cation transmembrane transporter activity"/>
    <property type="evidence" value="ECO:0007669"/>
    <property type="project" value="TreeGrafter"/>
</dbReference>
<dbReference type="GO" id="GO:0046583">
    <property type="term" value="F:monoatomic cation efflux transmembrane transporter activity"/>
    <property type="evidence" value="ECO:0007669"/>
    <property type="project" value="TreeGrafter"/>
</dbReference>
<evidence type="ECO:0000256" key="1">
    <source>
        <dbReference type="SAM" id="Phobius"/>
    </source>
</evidence>
<gene>
    <name evidence="2" type="ORF">D5H75_11400</name>
</gene>
<name>A0A3A4AYB8_9ACTN</name>
<dbReference type="PANTHER" id="PTHR40659">
    <property type="entry name" value="NICKEL/COBALT EFFLUX SYSTEM RCNA"/>
    <property type="match status" value="1"/>
</dbReference>
<evidence type="ECO:0008006" key="4">
    <source>
        <dbReference type="Google" id="ProtNLM"/>
    </source>
</evidence>
<dbReference type="InterPro" id="IPR051224">
    <property type="entry name" value="NiCoT_RcnA"/>
</dbReference>
<dbReference type="RefSeq" id="WP_119926348.1">
    <property type="nucleotide sequence ID" value="NZ_QZEY01000003.1"/>
</dbReference>
<keyword evidence="3" id="KW-1185">Reference proteome</keyword>